<evidence type="ECO:0000313" key="1">
    <source>
        <dbReference type="EMBL" id="ESW40891.1"/>
    </source>
</evidence>
<dbReference type="EMBL" id="AXUP01000024">
    <property type="protein sequence ID" value="ESW40891.1"/>
    <property type="molecule type" value="Genomic_DNA"/>
</dbReference>
<comment type="caution">
    <text evidence="1">The sequence shown here is derived from an EMBL/GenBank/DDBJ whole genome shotgun (WGS) entry which is preliminary data.</text>
</comment>
<accession>V7DHM7</accession>
<protein>
    <submittedName>
        <fullName evidence="1">Uncharacterized protein</fullName>
    </submittedName>
</protein>
<organism evidence="1 2">
    <name type="scientific">Pseudomonas taiwanensis SJ9</name>
    <dbReference type="NCBI Taxonomy" id="1388762"/>
    <lineage>
        <taxon>Bacteria</taxon>
        <taxon>Pseudomonadati</taxon>
        <taxon>Pseudomonadota</taxon>
        <taxon>Gammaproteobacteria</taxon>
        <taxon>Pseudomonadales</taxon>
        <taxon>Pseudomonadaceae</taxon>
        <taxon>Pseudomonas</taxon>
    </lineage>
</organism>
<reference evidence="1 2" key="1">
    <citation type="submission" date="2013-10" db="EMBL/GenBank/DDBJ databases">
        <title>Whole Genome Shotgun Sequence of Pseudomonas taiwanensis SJ9.</title>
        <authorList>
            <person name="Hong S.-J."/>
            <person name="Shin J.-H."/>
        </authorList>
    </citation>
    <scope>NUCLEOTIDE SEQUENCE [LARGE SCALE GENOMIC DNA]</scope>
    <source>
        <strain evidence="1 2">SJ9</strain>
    </source>
</reference>
<name>V7DHM7_9PSED</name>
<evidence type="ECO:0000313" key="2">
    <source>
        <dbReference type="Proteomes" id="UP000018511"/>
    </source>
</evidence>
<sequence>MEAAAEATVWLMLLSCNVHAGRPLLRPARPCHRVKPTSKAMIDMLNDQPIRRPAYTFEGVSRMPSTTPVSTARGLSSRSMRAWGRAVEGASLMAIPCRSGKRALHN</sequence>
<dbReference type="Proteomes" id="UP000018511">
    <property type="component" value="Unassembled WGS sequence"/>
</dbReference>
<proteinExistence type="predicted"/>
<gene>
    <name evidence="1" type="ORF">O164_03535</name>
</gene>
<dbReference type="AlphaFoldDB" id="V7DHM7"/>